<sequence>MSFVQIRFSHHHFWIRHNQLFKVFLHWFGWLLASMNATLTDVDAHWFVVKHRTGEDEGDART</sequence>
<name>A0ABX1P3M9_9CYAN</name>
<comment type="caution">
    <text evidence="1">The sequence shown here is derived from an EMBL/GenBank/DDBJ whole genome shotgun (WGS) entry which is preliminary data.</text>
</comment>
<dbReference type="RefSeq" id="WP_211173087.1">
    <property type="nucleotide sequence ID" value="NZ_CAWPJE010000370.1"/>
</dbReference>
<dbReference type="EMBL" id="QMEB01000025">
    <property type="protein sequence ID" value="NMG18919.1"/>
    <property type="molecule type" value="Genomic_DNA"/>
</dbReference>
<protein>
    <submittedName>
        <fullName evidence="1">Uncharacterized protein</fullName>
    </submittedName>
</protein>
<reference evidence="1 2" key="1">
    <citation type="submission" date="2018-06" db="EMBL/GenBank/DDBJ databases">
        <title>Comparative genomics of Brasilonema spp. strains.</title>
        <authorList>
            <person name="Alvarenga D.O."/>
            <person name="Fiore M.F."/>
            <person name="Varani A.M."/>
        </authorList>
    </citation>
    <scope>NUCLEOTIDE SEQUENCE [LARGE SCALE GENOMIC DNA]</scope>
    <source>
        <strain evidence="1 2">SPC951</strain>
    </source>
</reference>
<keyword evidence="2" id="KW-1185">Reference proteome</keyword>
<organism evidence="1 2">
    <name type="scientific">Brasilonema bromeliae SPC951</name>
    <dbReference type="NCBI Taxonomy" id="385972"/>
    <lineage>
        <taxon>Bacteria</taxon>
        <taxon>Bacillati</taxon>
        <taxon>Cyanobacteriota</taxon>
        <taxon>Cyanophyceae</taxon>
        <taxon>Nostocales</taxon>
        <taxon>Scytonemataceae</taxon>
        <taxon>Brasilonema</taxon>
        <taxon>Bromeliae group (in: Brasilonema)</taxon>
    </lineage>
</organism>
<accession>A0ABX1P3M9</accession>
<evidence type="ECO:0000313" key="1">
    <source>
        <dbReference type="EMBL" id="NMG18919.1"/>
    </source>
</evidence>
<proteinExistence type="predicted"/>
<gene>
    <name evidence="1" type="ORF">DP116_05435</name>
</gene>
<dbReference type="Proteomes" id="UP000718564">
    <property type="component" value="Unassembled WGS sequence"/>
</dbReference>
<evidence type="ECO:0000313" key="2">
    <source>
        <dbReference type="Proteomes" id="UP000718564"/>
    </source>
</evidence>